<sequence length="697" mass="79777">MDSVEKRKTRNEWTDVEMDSLIVKKEKLGMDYSAPEKREFRNEGMEIIQLALMLLCYDGYRCPICSGNGIIARNFDNTVLSFAKNSYLAQWKRPIFVKGPLGIVSRTELFFLAAFILLLCWSFSAYVHMFFGDVTRQPGFPMGANLWKAKMEIAGLTLGHAGNVCLAFVFFPVTRSSSLLRLLGLTSESSIKYHIWLGHITLALFSAHSLYFIIFWASTNQISQMLEWAETGISNLAGEIAMVFGLAMWATTFPCIRRKFFELFFYTHYLYIPLMVFYVFHVGFSYFCITLPGFYLFLVDRYLRFLQSQRKVRLVSARILPCKAVELNFSKCLGLRYNPTSIMFINLPGISKLQWHPFTVTSNNNTDPDRLSVLIKCEGSWTESLYQKLSQPIPLERLEVSVEGPYGPASIHFFRHDTLVMISGGSGITPFFSIIRELLFYASTRSCKTKQVLLITSFKKSVDLTMLDLLLPVSANYDITQLPLRIEAYVTREKEPIPDDQKLCQTVWFLPSATDAPVSASLGSNTWLWHGAIISSSFFTFLLFFGILARYYVYPVDNSTSMRFSYTERNALSMFFVCLSIAMTATTAFIWHEKQNAKKMMQIHSLDRPKPKGIPRPGQWLYNSKRDLESFPHQSLFQNTTVHYGERPDFKKYLRVREGSSMGVLVSGPTMMRQQVAAICSSSEADNLHFESMSFSF</sequence>
<reference evidence="1" key="1">
    <citation type="submission" date="2022-02" db="EMBL/GenBank/DDBJ databases">
        <title>Plant Genome Project.</title>
        <authorList>
            <person name="Zhang R.-G."/>
        </authorList>
    </citation>
    <scope>NUCLEOTIDE SEQUENCE</scope>
    <source>
        <strain evidence="1">AT1</strain>
    </source>
</reference>
<dbReference type="EMBL" id="CM046390">
    <property type="protein sequence ID" value="KAI8564866.1"/>
    <property type="molecule type" value="Genomic_DNA"/>
</dbReference>
<gene>
    <name evidence="1" type="ORF">RHMOL_Rhmol03G0216000</name>
</gene>
<keyword evidence="2" id="KW-1185">Reference proteome</keyword>
<name>A0ACC0PH22_RHOML</name>
<dbReference type="Proteomes" id="UP001062846">
    <property type="component" value="Chromosome 3"/>
</dbReference>
<evidence type="ECO:0000313" key="1">
    <source>
        <dbReference type="EMBL" id="KAI8564866.1"/>
    </source>
</evidence>
<protein>
    <submittedName>
        <fullName evidence="1">Uncharacterized protein</fullName>
    </submittedName>
</protein>
<accession>A0ACC0PH22</accession>
<organism evidence="1 2">
    <name type="scientific">Rhododendron molle</name>
    <name type="common">Chinese azalea</name>
    <name type="synonym">Azalea mollis</name>
    <dbReference type="NCBI Taxonomy" id="49168"/>
    <lineage>
        <taxon>Eukaryota</taxon>
        <taxon>Viridiplantae</taxon>
        <taxon>Streptophyta</taxon>
        <taxon>Embryophyta</taxon>
        <taxon>Tracheophyta</taxon>
        <taxon>Spermatophyta</taxon>
        <taxon>Magnoliopsida</taxon>
        <taxon>eudicotyledons</taxon>
        <taxon>Gunneridae</taxon>
        <taxon>Pentapetalae</taxon>
        <taxon>asterids</taxon>
        <taxon>Ericales</taxon>
        <taxon>Ericaceae</taxon>
        <taxon>Ericoideae</taxon>
        <taxon>Rhodoreae</taxon>
        <taxon>Rhododendron</taxon>
    </lineage>
</organism>
<proteinExistence type="predicted"/>
<comment type="caution">
    <text evidence="1">The sequence shown here is derived from an EMBL/GenBank/DDBJ whole genome shotgun (WGS) entry which is preliminary data.</text>
</comment>
<evidence type="ECO:0000313" key="2">
    <source>
        <dbReference type="Proteomes" id="UP001062846"/>
    </source>
</evidence>